<keyword evidence="3" id="KW-1185">Reference proteome</keyword>
<evidence type="ECO:0000256" key="1">
    <source>
        <dbReference type="SAM" id="Phobius"/>
    </source>
</evidence>
<sequence length="133" mass="14309">MSERQPVTEDPTIGRLVADVTRDFSSLVQHEIQLAKSELKVSVRAGGIGAALLAVAAFILLLVVILASITIGFFLTMTGLHPAWAFLIVTGAYLLLALLLAFIGIRRFRKVKAPQKTIATAKQIPSTLKGKVD</sequence>
<name>A0A3L8PTY7_9ACTN</name>
<comment type="caution">
    <text evidence="2">The sequence shown here is derived from an EMBL/GenBank/DDBJ whole genome shotgun (WGS) entry which is preliminary data.</text>
</comment>
<dbReference type="Proteomes" id="UP000282515">
    <property type="component" value="Unassembled WGS sequence"/>
</dbReference>
<protein>
    <submittedName>
        <fullName evidence="2">Phage holin family protein</fullName>
    </submittedName>
</protein>
<dbReference type="OrthoDB" id="3826923at2"/>
<keyword evidence="1" id="KW-1133">Transmembrane helix</keyword>
<keyword evidence="1" id="KW-0812">Transmembrane</keyword>
<dbReference type="AlphaFoldDB" id="A0A3L8PTY7"/>
<dbReference type="Pfam" id="PF07332">
    <property type="entry name" value="Phage_holin_3_6"/>
    <property type="match status" value="1"/>
</dbReference>
<feature type="transmembrane region" description="Helical" evidence="1">
    <location>
        <begin position="83"/>
        <end position="105"/>
    </location>
</feature>
<dbReference type="RefSeq" id="WP_121792888.1">
    <property type="nucleotide sequence ID" value="NZ_RDBF01000001.1"/>
</dbReference>
<dbReference type="InterPro" id="IPR009937">
    <property type="entry name" value="Phage_holin_3_6"/>
</dbReference>
<keyword evidence="1" id="KW-0472">Membrane</keyword>
<dbReference type="EMBL" id="RDBF01000001">
    <property type="protein sequence ID" value="RLV57482.1"/>
    <property type="molecule type" value="Genomic_DNA"/>
</dbReference>
<feature type="transmembrane region" description="Helical" evidence="1">
    <location>
        <begin position="50"/>
        <end position="77"/>
    </location>
</feature>
<evidence type="ECO:0000313" key="2">
    <source>
        <dbReference type="EMBL" id="RLV57482.1"/>
    </source>
</evidence>
<organism evidence="2 3">
    <name type="scientific">Aeromicrobium phragmitis</name>
    <dbReference type="NCBI Taxonomy" id="2478914"/>
    <lineage>
        <taxon>Bacteria</taxon>
        <taxon>Bacillati</taxon>
        <taxon>Actinomycetota</taxon>
        <taxon>Actinomycetes</taxon>
        <taxon>Propionibacteriales</taxon>
        <taxon>Nocardioidaceae</taxon>
        <taxon>Aeromicrobium</taxon>
    </lineage>
</organism>
<gene>
    <name evidence="2" type="ORF">D9V41_02310</name>
</gene>
<accession>A0A3L8PTY7</accession>
<reference evidence="2 3" key="1">
    <citation type="submission" date="2018-10" db="EMBL/GenBank/DDBJ databases">
        <title>Aeromicrobium sp. 9W16Y-2 whole genome shotgun sequence.</title>
        <authorList>
            <person name="Li F."/>
        </authorList>
    </citation>
    <scope>NUCLEOTIDE SEQUENCE [LARGE SCALE GENOMIC DNA]</scope>
    <source>
        <strain evidence="2 3">9W16Y-2</strain>
    </source>
</reference>
<proteinExistence type="predicted"/>
<evidence type="ECO:0000313" key="3">
    <source>
        <dbReference type="Proteomes" id="UP000282515"/>
    </source>
</evidence>